<keyword evidence="2" id="KW-1185">Reference proteome</keyword>
<name>A0A919UG12_9MICO</name>
<reference evidence="1" key="1">
    <citation type="submission" date="2021-01" db="EMBL/GenBank/DDBJ databases">
        <title>Whole genome shotgun sequence of Demequina activiva NBRC 110675.</title>
        <authorList>
            <person name="Komaki H."/>
            <person name="Tamura T."/>
        </authorList>
    </citation>
    <scope>NUCLEOTIDE SEQUENCE</scope>
    <source>
        <strain evidence="1">NBRC 110675</strain>
    </source>
</reference>
<evidence type="ECO:0000313" key="1">
    <source>
        <dbReference type="EMBL" id="GIG53994.1"/>
    </source>
</evidence>
<evidence type="ECO:0000313" key="2">
    <source>
        <dbReference type="Proteomes" id="UP000652354"/>
    </source>
</evidence>
<gene>
    <name evidence="1" type="ORF">Dac01nite_07460</name>
</gene>
<dbReference type="AlphaFoldDB" id="A0A919UG12"/>
<proteinExistence type="predicted"/>
<dbReference type="EMBL" id="BONR01000001">
    <property type="protein sequence ID" value="GIG53994.1"/>
    <property type="molecule type" value="Genomic_DNA"/>
</dbReference>
<accession>A0A919UG12</accession>
<dbReference type="RefSeq" id="WP_203653456.1">
    <property type="nucleotide sequence ID" value="NZ_BONR01000001.1"/>
</dbReference>
<sequence length="206" mass="23417">MSELLPMSEVVPHLLYRVFSFDKDNRGVFTRGGGNDIYGAEVTYGAELPDVSFAVDDVVLPPWLYVVRARTVFSERAKAVIHAYLGAEDRIGFFRLPVEMPDGRLESVHLAYSTERVDVLSMYSTVSPHGVAQWWALELSKLNGRSFFIVPEARSNTVMRGDLLLALHELGWPGYATELRVMNGKHLVSYEEWAEHPEWTDYQPPR</sequence>
<dbReference type="Proteomes" id="UP000652354">
    <property type="component" value="Unassembled WGS sequence"/>
</dbReference>
<organism evidence="1 2">
    <name type="scientific">Demequina activiva</name>
    <dbReference type="NCBI Taxonomy" id="1582364"/>
    <lineage>
        <taxon>Bacteria</taxon>
        <taxon>Bacillati</taxon>
        <taxon>Actinomycetota</taxon>
        <taxon>Actinomycetes</taxon>
        <taxon>Micrococcales</taxon>
        <taxon>Demequinaceae</taxon>
        <taxon>Demequina</taxon>
    </lineage>
</organism>
<comment type="caution">
    <text evidence="1">The sequence shown here is derived from an EMBL/GenBank/DDBJ whole genome shotgun (WGS) entry which is preliminary data.</text>
</comment>
<protein>
    <submittedName>
        <fullName evidence="1">Uncharacterized protein</fullName>
    </submittedName>
</protein>